<dbReference type="Pfam" id="PF00128">
    <property type="entry name" value="Alpha-amylase"/>
    <property type="match status" value="1"/>
</dbReference>
<organism evidence="7 8">
    <name type="scientific">Gibberella subglutinans</name>
    <name type="common">Fusarium subglutinans</name>
    <dbReference type="NCBI Taxonomy" id="42677"/>
    <lineage>
        <taxon>Eukaryota</taxon>
        <taxon>Fungi</taxon>
        <taxon>Dikarya</taxon>
        <taxon>Ascomycota</taxon>
        <taxon>Pezizomycotina</taxon>
        <taxon>Sordariomycetes</taxon>
        <taxon>Hypocreomycetidae</taxon>
        <taxon>Hypocreales</taxon>
        <taxon>Nectriaceae</taxon>
        <taxon>Fusarium</taxon>
        <taxon>Fusarium fujikuroi species complex</taxon>
    </lineage>
</organism>
<keyword evidence="2" id="KW-0378">Hydrolase</keyword>
<dbReference type="CDD" id="cd12148">
    <property type="entry name" value="fungal_TF_MHR"/>
    <property type="match status" value="1"/>
</dbReference>
<dbReference type="GO" id="GO:0006351">
    <property type="term" value="P:DNA-templated transcription"/>
    <property type="evidence" value="ECO:0007669"/>
    <property type="project" value="InterPro"/>
</dbReference>
<dbReference type="PANTHER" id="PTHR10357:SF232">
    <property type="entry name" value="GLYCOSYL HYDROLASE FAMILY 13 CATALYTIC DOMAIN-CONTAINING PROTEIN"/>
    <property type="match status" value="1"/>
</dbReference>
<dbReference type="GO" id="GO:0004575">
    <property type="term" value="F:sucrose alpha-glucosidase activity"/>
    <property type="evidence" value="ECO:0007669"/>
    <property type="project" value="TreeGrafter"/>
</dbReference>
<dbReference type="FunFam" id="3.20.20.80:FF:000064">
    <property type="entry name" value="Oligo-1,6-glucosidase"/>
    <property type="match status" value="1"/>
</dbReference>
<dbReference type="FunFam" id="3.90.400.10:FF:000002">
    <property type="entry name" value="Sucrose isomerase"/>
    <property type="match status" value="1"/>
</dbReference>
<evidence type="ECO:0000256" key="3">
    <source>
        <dbReference type="ARBA" id="ARBA00023242"/>
    </source>
</evidence>
<evidence type="ECO:0000313" key="7">
    <source>
        <dbReference type="EMBL" id="KAF5606210.1"/>
    </source>
</evidence>
<protein>
    <submittedName>
        <fullName evidence="7">Alpha-glucosidase (Maltase)</fullName>
    </submittedName>
</protein>
<dbReference type="GO" id="GO:0033934">
    <property type="term" value="F:glucan 1,4-alpha-maltotriohydrolase activity"/>
    <property type="evidence" value="ECO:0007669"/>
    <property type="project" value="TreeGrafter"/>
</dbReference>
<dbReference type="SMART" id="SM00642">
    <property type="entry name" value="Aamy"/>
    <property type="match status" value="1"/>
</dbReference>
<evidence type="ECO:0000256" key="4">
    <source>
        <dbReference type="ARBA" id="ARBA00023295"/>
    </source>
</evidence>
<keyword evidence="5" id="KW-0462">Maltose metabolism</keyword>
<dbReference type="InterPro" id="IPR006047">
    <property type="entry name" value="GH13_cat_dom"/>
</dbReference>
<dbReference type="GO" id="GO:0003677">
    <property type="term" value="F:DNA binding"/>
    <property type="evidence" value="ECO:0007669"/>
    <property type="project" value="InterPro"/>
</dbReference>
<dbReference type="Pfam" id="PF04082">
    <property type="entry name" value="Fungal_trans"/>
    <property type="match status" value="1"/>
</dbReference>
<dbReference type="InterPro" id="IPR017853">
    <property type="entry name" value="GH"/>
</dbReference>
<comment type="similarity">
    <text evidence="1">Belongs to the glycosyl hydrolase 13 family.</text>
</comment>
<dbReference type="AlphaFoldDB" id="A0A8H5PZV7"/>
<dbReference type="GO" id="GO:0008270">
    <property type="term" value="F:zinc ion binding"/>
    <property type="evidence" value="ECO:0007669"/>
    <property type="project" value="InterPro"/>
</dbReference>
<feature type="domain" description="Glycosyl hydrolase family 13 catalytic" evidence="6">
    <location>
        <begin position="20"/>
        <end position="438"/>
    </location>
</feature>
<dbReference type="SUPFAM" id="SSF51445">
    <property type="entry name" value="(Trans)glycosidases"/>
    <property type="match status" value="1"/>
</dbReference>
<keyword evidence="3" id="KW-0539">Nucleus</keyword>
<dbReference type="GO" id="GO:0004556">
    <property type="term" value="F:alpha-amylase activity"/>
    <property type="evidence" value="ECO:0007669"/>
    <property type="project" value="TreeGrafter"/>
</dbReference>
<name>A0A8H5PZV7_GIBSU</name>
<dbReference type="GeneID" id="59319122"/>
<sequence length="1153" mass="132308">MYPVIPNVERASWREASVYQIYPPSFKDTNGDGIGDIKGIISELDYIKSLGVDMVWLSPILASPQIDMGYDISDYKNIYPPYGTMADHDALIKGLHDRGLKYILDLVVNHTSDQHPWFKESKSSKTSRYRDWYFWRPARWDPETGKRMPPNNWESFFSTSAWTWDATTQEYYLHLWSSGQPDLNWENPEVVNAVHDIVRFWLDRGVDGFRMDVINYISKTPGLPDAKIKKPGFLQKPTEHCACGPRLHEYLRGIGSILQEYDAFSVGEMPDADPEEVLKAVGQDRGELAMAFHFDIDGLDLGANHRFDPAVFQPTALKNVVNKWQTFMASNAGWNALHMENHDESRTVSRYACDSPAMRTISAKMLANHLAFQSGTLFIYQGQELAMVNLPREWGIEKYKDIECLNHWELVQRYFHDDVKKQKMYRDRYRQVGRDNARTPMQWNSESPYAGFMPIGSKKAEPWMSIHPDFATWNVSTMLADSQSSLHHWRRVLKFRKQHSNIFVYGGFEMLNIEVEEDVIAYIRTDNTAGGSLTGPTEALVVTSFSATDIWWTIPPKAITILLNASTDSTKPNINVKGLVAALGNYEGVNELMVKDGMAAIRLRPYQTLIAMCSSCAFTFCARLKYRLNGSSRQGRPKHACTQCKCLRFNLECNLSSVDELSNVFNETSIDNEGQLRLLPSQEMCNSLVDIYFDLIHDKDHTLFHRPSFIRAQREGRAEMMHVLAMMALAARFASDQWHGDSELCERRKDWAAHSKRLFNDRTEPVSLSAIQACMLLCCISASEGETGMESLYGAQAIRMIQLRRLQTSLSTNKLQRETEIRVWWNVWMWDCWESAGSCIKQQLTIDPDFPVPMEEHAFEQLDPGSDHLDFMIQSDEVTSRQHGLWAQMIPFTEVVAPINEIHELTVQNRISDAELFEKIERIADKLETWKLNLPSTLHVTPTNLAAYSSTGLGRTLVALHTGYHHFSQLLYYQFLHQSTSTAAGRSPQVVEYARRCRSHAADLSNLLSRANSTPGCECRWLMVGHLLAVSSSIHLHTLLFDDDEIQIRNVKKMLRQNFEMMMELRQYWPGIDLAISRLQVFHRTCQQSMDTAFDMDYWMLHFLQRFAKPISDRYTTILPEMDHHATGLPEIHGSIGDSQGQAFDYRPWLDLS</sequence>
<dbReference type="GO" id="GO:0000025">
    <property type="term" value="P:maltose catabolic process"/>
    <property type="evidence" value="ECO:0007669"/>
    <property type="project" value="TreeGrafter"/>
</dbReference>
<evidence type="ECO:0000256" key="2">
    <source>
        <dbReference type="ARBA" id="ARBA00022801"/>
    </source>
</evidence>
<evidence type="ECO:0000256" key="5">
    <source>
        <dbReference type="ARBA" id="ARBA00026248"/>
    </source>
</evidence>
<dbReference type="OrthoDB" id="1740265at2759"/>
<dbReference type="EMBL" id="JAAOAV010000063">
    <property type="protein sequence ID" value="KAF5606210.1"/>
    <property type="molecule type" value="Genomic_DNA"/>
</dbReference>
<proteinExistence type="inferred from homology"/>
<dbReference type="RefSeq" id="XP_036538292.1">
    <property type="nucleotide sequence ID" value="XM_036684404.1"/>
</dbReference>
<dbReference type="InterPro" id="IPR045857">
    <property type="entry name" value="O16G_dom_2"/>
</dbReference>
<comment type="caution">
    <text evidence="7">The sequence shown here is derived from an EMBL/GenBank/DDBJ whole genome shotgun (WGS) entry which is preliminary data.</text>
</comment>
<evidence type="ECO:0000259" key="6">
    <source>
        <dbReference type="SMART" id="SM00642"/>
    </source>
</evidence>
<dbReference type="Proteomes" id="UP000547976">
    <property type="component" value="Unassembled WGS sequence"/>
</dbReference>
<keyword evidence="8" id="KW-1185">Reference proteome</keyword>
<dbReference type="InterPro" id="IPR007219">
    <property type="entry name" value="XnlR_reg_dom"/>
</dbReference>
<dbReference type="GO" id="GO:0005987">
    <property type="term" value="P:sucrose catabolic process"/>
    <property type="evidence" value="ECO:0007669"/>
    <property type="project" value="TreeGrafter"/>
</dbReference>
<dbReference type="Gene3D" id="3.90.400.10">
    <property type="entry name" value="Oligo-1,6-glucosidase, Domain 2"/>
    <property type="match status" value="1"/>
</dbReference>
<evidence type="ECO:0000313" key="8">
    <source>
        <dbReference type="Proteomes" id="UP000547976"/>
    </source>
</evidence>
<dbReference type="GO" id="GO:0004574">
    <property type="term" value="F:oligo-1,6-glucosidase activity"/>
    <property type="evidence" value="ECO:0007669"/>
    <property type="project" value="TreeGrafter"/>
</dbReference>
<dbReference type="CDD" id="cd11333">
    <property type="entry name" value="AmyAc_SI_OligoGlu_DGase"/>
    <property type="match status" value="1"/>
</dbReference>
<evidence type="ECO:0000256" key="1">
    <source>
        <dbReference type="ARBA" id="ARBA00008061"/>
    </source>
</evidence>
<gene>
    <name evidence="7" type="ORF">FSUBG_6227</name>
</gene>
<keyword evidence="4" id="KW-0326">Glycosidase</keyword>
<dbReference type="Gene3D" id="3.20.20.80">
    <property type="entry name" value="Glycosidases"/>
    <property type="match status" value="1"/>
</dbReference>
<dbReference type="PANTHER" id="PTHR10357">
    <property type="entry name" value="ALPHA-AMYLASE FAMILY MEMBER"/>
    <property type="match status" value="1"/>
</dbReference>
<reference evidence="7 8" key="1">
    <citation type="submission" date="2020-05" db="EMBL/GenBank/DDBJ databases">
        <title>Identification and distribution of gene clusters putatively required for synthesis of sphingolipid metabolism inhibitors in phylogenetically diverse species of the filamentous fungus Fusarium.</title>
        <authorList>
            <person name="Kim H.-S."/>
            <person name="Busman M."/>
            <person name="Brown D.W."/>
            <person name="Divon H."/>
            <person name="Uhlig S."/>
            <person name="Proctor R.H."/>
        </authorList>
    </citation>
    <scope>NUCLEOTIDE SEQUENCE [LARGE SCALE GENOMIC DNA]</scope>
    <source>
        <strain evidence="7 8">NRRL 66333</strain>
    </source>
</reference>
<accession>A0A8H5PZV7</accession>